<reference evidence="1" key="1">
    <citation type="journal article" date="2012" name="PLoS ONE">
        <title>Gene sets for utilization of primary and secondary nutrition supplies in the distal gut of endangered iberian lynx.</title>
        <authorList>
            <person name="Alcaide M."/>
            <person name="Messina E."/>
            <person name="Richter M."/>
            <person name="Bargiela R."/>
            <person name="Peplies J."/>
            <person name="Huws S.A."/>
            <person name="Newbold C.J."/>
            <person name="Golyshin P.N."/>
            <person name="Simon M.A."/>
            <person name="Lopez G."/>
            <person name="Yakimov M.M."/>
            <person name="Ferrer M."/>
        </authorList>
    </citation>
    <scope>NUCLEOTIDE SEQUENCE</scope>
</reference>
<sequence length="116" mass="12550">MKAVPTVANPADATVSMADALVTAEKLHAGKAGQATLRQMTQYGLVWDVKLLKGETRIRTLVDAKTGRFLPRTSWKLSLNRSAAAVPVPARTAVVSRAVREWAFALNSKHQVTLTP</sequence>
<dbReference type="AlphaFoldDB" id="J9CR55"/>
<accession>J9CR55</accession>
<gene>
    <name evidence="1" type="ORF">EVA_09252</name>
</gene>
<comment type="caution">
    <text evidence="1">The sequence shown here is derived from an EMBL/GenBank/DDBJ whole genome shotgun (WGS) entry which is preliminary data.</text>
</comment>
<evidence type="ECO:0008006" key="2">
    <source>
        <dbReference type="Google" id="ProtNLM"/>
    </source>
</evidence>
<name>J9CR55_9ZZZZ</name>
<evidence type="ECO:0000313" key="1">
    <source>
        <dbReference type="EMBL" id="EJX02641.1"/>
    </source>
</evidence>
<protein>
    <recommendedName>
        <fullName evidence="2">PepSY domain-containing protein</fullName>
    </recommendedName>
</protein>
<dbReference type="EMBL" id="AMCI01002459">
    <property type="protein sequence ID" value="EJX02641.1"/>
    <property type="molecule type" value="Genomic_DNA"/>
</dbReference>
<proteinExistence type="predicted"/>
<organism evidence="1">
    <name type="scientific">gut metagenome</name>
    <dbReference type="NCBI Taxonomy" id="749906"/>
    <lineage>
        <taxon>unclassified sequences</taxon>
        <taxon>metagenomes</taxon>
        <taxon>organismal metagenomes</taxon>
    </lineage>
</organism>